<evidence type="ECO:0000313" key="4">
    <source>
        <dbReference type="Proteomes" id="UP000051494"/>
    </source>
</evidence>
<dbReference type="EMBL" id="LKHV01000008">
    <property type="protein sequence ID" value="KRG18232.1"/>
    <property type="molecule type" value="Genomic_DNA"/>
</dbReference>
<keyword evidence="4" id="KW-1185">Reference proteome</keyword>
<reference evidence="3" key="2">
    <citation type="journal article" date="2016" name="Genome Announc.">
        <title>Draft Genome Sequences of Two Novel Amoeba-Resistant Intranuclear Bacteria, 'Candidatus Berkiella cookevillensis' and 'Candidatus Berkiella aquae'.</title>
        <authorList>
            <person name="Mehari Y.T."/>
            <person name="Arivett B.A."/>
            <person name="Farone A.L."/>
            <person name="Gunderson J.H."/>
            <person name="Farone M.B."/>
        </authorList>
    </citation>
    <scope>NUCLEOTIDE SEQUENCE</scope>
    <source>
        <strain evidence="3">CC99</strain>
    </source>
</reference>
<feature type="transmembrane region" description="Helical" evidence="1">
    <location>
        <begin position="110"/>
        <end position="132"/>
    </location>
</feature>
<dbReference type="EMBL" id="LKHV02000001">
    <property type="protein sequence ID" value="MCS5708666.1"/>
    <property type="molecule type" value="Genomic_DNA"/>
</dbReference>
<keyword evidence="1" id="KW-1133">Transmembrane helix</keyword>
<feature type="transmembrane region" description="Helical" evidence="1">
    <location>
        <begin position="12"/>
        <end position="34"/>
    </location>
</feature>
<dbReference type="Pfam" id="PF04403">
    <property type="entry name" value="PqiA"/>
    <property type="match status" value="1"/>
</dbReference>
<accession>A0A0Q9YQD0</accession>
<comment type="caution">
    <text evidence="2">The sequence shown here is derived from an EMBL/GenBank/DDBJ whole genome shotgun (WGS) entry which is preliminary data.</text>
</comment>
<dbReference type="OrthoDB" id="9800207at2"/>
<dbReference type="RefSeq" id="WP_057624760.1">
    <property type="nucleotide sequence ID" value="NZ_LKHV02000001.1"/>
</dbReference>
<evidence type="ECO:0000313" key="3">
    <source>
        <dbReference type="EMBL" id="MCS5708666.1"/>
    </source>
</evidence>
<protein>
    <submittedName>
        <fullName evidence="2">Paraquat-inducible protein A</fullName>
    </submittedName>
</protein>
<evidence type="ECO:0000256" key="1">
    <source>
        <dbReference type="SAM" id="Phobius"/>
    </source>
</evidence>
<keyword evidence="1" id="KW-0472">Membrane</keyword>
<keyword evidence="1" id="KW-0812">Transmembrane</keyword>
<evidence type="ECO:0000313" key="2">
    <source>
        <dbReference type="EMBL" id="KRG18232.1"/>
    </source>
</evidence>
<sequence length="196" mass="21999">MLKSIGLRNKIALVILLISFVFLFPGVYLSMLTINTQGSVNSVVGHLGVEFFNTSNSILKTVYDLFKQEYYFVSIMILLFSIIVPVVKGILLIYVILIKDKKIANRLLNFIKAIAKWSMCDVFVVATFLAFLSTGSRSSGNTHEASILGIPIDINILVNMNAQLETGFYCFLTYCLLSLCALQLYEELPLEEKFSQ</sequence>
<dbReference type="AlphaFoldDB" id="A0A0Q9YQD0"/>
<reference evidence="2" key="1">
    <citation type="submission" date="2015-09" db="EMBL/GenBank/DDBJ databases">
        <title>Draft Genome Sequences of Two Novel Amoeba-resistant Intranuclear Bacteria, Candidatus Berkiella cookevillensis and Candidatus Berkiella aquae.</title>
        <authorList>
            <person name="Mehari Y.T."/>
            <person name="Arivett B.A."/>
            <person name="Farone A.L."/>
            <person name="Gunderson J.H."/>
            <person name="Farone M.B."/>
        </authorList>
    </citation>
    <scope>NUCLEOTIDE SEQUENCE [LARGE SCALE GENOMIC DNA]</scope>
    <source>
        <strain evidence="2">CC99</strain>
    </source>
</reference>
<name>A0A0Q9YQD0_9GAMM</name>
<dbReference type="Proteomes" id="UP000051494">
    <property type="component" value="Unassembled WGS sequence"/>
</dbReference>
<feature type="transmembrane region" description="Helical" evidence="1">
    <location>
        <begin position="70"/>
        <end position="98"/>
    </location>
</feature>
<dbReference type="STRING" id="437022.CC99x_01674"/>
<proteinExistence type="predicted"/>
<organism evidence="2">
    <name type="scientific">Candidatus Berkiella cookevillensis</name>
    <dbReference type="NCBI Taxonomy" id="437022"/>
    <lineage>
        <taxon>Bacteria</taxon>
        <taxon>Pseudomonadati</taxon>
        <taxon>Pseudomonadota</taxon>
        <taxon>Gammaproteobacteria</taxon>
        <taxon>Candidatus Berkiellales</taxon>
        <taxon>Candidatus Berkiellaceae</taxon>
        <taxon>Candidatus Berkiella</taxon>
    </lineage>
</organism>
<dbReference type="InterPro" id="IPR007498">
    <property type="entry name" value="PqiA-like"/>
</dbReference>
<reference evidence="3" key="3">
    <citation type="submission" date="2021-06" db="EMBL/GenBank/DDBJ databases">
        <title>Genomic Description and Analysis of Intracellular Bacteria, Candidatus Berkiella cookevillensis and Candidatus Berkiella aquae.</title>
        <authorList>
            <person name="Kidane D.T."/>
            <person name="Mehari Y.T."/>
            <person name="Rice F.C."/>
            <person name="Arivett B.A."/>
            <person name="Farone A.L."/>
            <person name="Berk S.G."/>
            <person name="Farone M.B."/>
        </authorList>
    </citation>
    <scope>NUCLEOTIDE SEQUENCE</scope>
    <source>
        <strain evidence="3">CC99</strain>
    </source>
</reference>
<gene>
    <name evidence="3" type="ORF">CC99x_007065</name>
    <name evidence="2" type="ORF">CC99x_01674</name>
</gene>